<dbReference type="InterPro" id="IPR013087">
    <property type="entry name" value="Znf_C2H2_type"/>
</dbReference>
<keyword evidence="4" id="KW-1185">Reference proteome</keyword>
<sequence length="221" mass="24814">MEGGGSPAKTYPCKFCDQVFVTAQALGGHQNSHRHQREAMRKAREERERLFLLAPPPFEPLLPPNMPTHIPNFRNDQNSLGDISQFHGPTRVPNRMVPKEYYFQPFAHQQHIRPNKNCYFGTRNHSNNPYATPAGSAFLLSGHHMDSPSYYEGVPRSYDFFANDTTGIANQLNTNQSSTPIEGVIVGPSTAVVMKETGEKSTDNNDRNDKTGIELDLTLRL</sequence>
<reference evidence="3" key="1">
    <citation type="submission" date="2020-01" db="EMBL/GenBank/DDBJ databases">
        <title>Genome sequence of Kobresia littledalei, the first chromosome-level genome in the family Cyperaceae.</title>
        <authorList>
            <person name="Qu G."/>
        </authorList>
    </citation>
    <scope>NUCLEOTIDE SEQUENCE</scope>
    <source>
        <strain evidence="3">C.B.Clarke</strain>
        <tissue evidence="3">Leaf</tissue>
    </source>
</reference>
<dbReference type="PANTHER" id="PTHR45730">
    <property type="entry name" value="ZINC FINGER PROTEIN JAGGED"/>
    <property type="match status" value="1"/>
</dbReference>
<dbReference type="Pfam" id="PF13912">
    <property type="entry name" value="zf-C2H2_6"/>
    <property type="match status" value="1"/>
</dbReference>
<feature type="domain" description="C2H2-type" evidence="2">
    <location>
        <begin position="11"/>
        <end position="38"/>
    </location>
</feature>
<accession>A0A833RCN2</accession>
<evidence type="ECO:0000313" key="3">
    <source>
        <dbReference type="EMBL" id="KAF3335797.1"/>
    </source>
</evidence>
<protein>
    <submittedName>
        <fullName evidence="3">Zinc finger protein JAGGED</fullName>
    </submittedName>
</protein>
<proteinExistence type="predicted"/>
<keyword evidence="1" id="KW-0862">Zinc</keyword>
<dbReference type="EMBL" id="SWLB01000008">
    <property type="protein sequence ID" value="KAF3335797.1"/>
    <property type="molecule type" value="Genomic_DNA"/>
</dbReference>
<dbReference type="SUPFAM" id="SSF57667">
    <property type="entry name" value="beta-beta-alpha zinc fingers"/>
    <property type="match status" value="1"/>
</dbReference>
<dbReference type="PROSITE" id="PS00028">
    <property type="entry name" value="ZINC_FINGER_C2H2_1"/>
    <property type="match status" value="1"/>
</dbReference>
<dbReference type="PANTHER" id="PTHR45730:SF109">
    <property type="entry name" value="ZINC FINGER PROTEIN KNUCKLES"/>
    <property type="match status" value="1"/>
</dbReference>
<dbReference type="GO" id="GO:0008270">
    <property type="term" value="F:zinc ion binding"/>
    <property type="evidence" value="ECO:0007669"/>
    <property type="project" value="UniProtKB-KW"/>
</dbReference>
<dbReference type="GO" id="GO:0003700">
    <property type="term" value="F:DNA-binding transcription factor activity"/>
    <property type="evidence" value="ECO:0007669"/>
    <property type="project" value="InterPro"/>
</dbReference>
<dbReference type="PROSITE" id="PS50157">
    <property type="entry name" value="ZINC_FINGER_C2H2_2"/>
    <property type="match status" value="1"/>
</dbReference>
<dbReference type="InterPro" id="IPR045320">
    <property type="entry name" value="JAGGED/SL1-like"/>
</dbReference>
<gene>
    <name evidence="3" type="ORF">FCM35_KLT20304</name>
</gene>
<comment type="caution">
    <text evidence="3">The sequence shown here is derived from an EMBL/GenBank/DDBJ whole genome shotgun (WGS) entry which is preliminary data.</text>
</comment>
<name>A0A833RCN2_9POAL</name>
<organism evidence="3 4">
    <name type="scientific">Carex littledalei</name>
    <dbReference type="NCBI Taxonomy" id="544730"/>
    <lineage>
        <taxon>Eukaryota</taxon>
        <taxon>Viridiplantae</taxon>
        <taxon>Streptophyta</taxon>
        <taxon>Embryophyta</taxon>
        <taxon>Tracheophyta</taxon>
        <taxon>Spermatophyta</taxon>
        <taxon>Magnoliopsida</taxon>
        <taxon>Liliopsida</taxon>
        <taxon>Poales</taxon>
        <taxon>Cyperaceae</taxon>
        <taxon>Cyperoideae</taxon>
        <taxon>Cariceae</taxon>
        <taxon>Carex</taxon>
        <taxon>Carex subgen. Euthyceras</taxon>
    </lineage>
</organism>
<dbReference type="Gene3D" id="3.30.160.60">
    <property type="entry name" value="Classic Zinc Finger"/>
    <property type="match status" value="1"/>
</dbReference>
<evidence type="ECO:0000259" key="2">
    <source>
        <dbReference type="PROSITE" id="PS50157"/>
    </source>
</evidence>
<keyword evidence="1" id="KW-0863">Zinc-finger</keyword>
<evidence type="ECO:0000256" key="1">
    <source>
        <dbReference type="PROSITE-ProRule" id="PRU00042"/>
    </source>
</evidence>
<keyword evidence="1" id="KW-0479">Metal-binding</keyword>
<dbReference type="Proteomes" id="UP000623129">
    <property type="component" value="Unassembled WGS sequence"/>
</dbReference>
<dbReference type="InterPro" id="IPR036236">
    <property type="entry name" value="Znf_C2H2_sf"/>
</dbReference>
<evidence type="ECO:0000313" key="4">
    <source>
        <dbReference type="Proteomes" id="UP000623129"/>
    </source>
</evidence>
<dbReference type="AlphaFoldDB" id="A0A833RCN2"/>